<dbReference type="GO" id="GO:0005085">
    <property type="term" value="F:guanyl-nucleotide exchange factor activity"/>
    <property type="evidence" value="ECO:0007669"/>
    <property type="project" value="InterPro"/>
</dbReference>
<dbReference type="EMBL" id="CAOJ01005960">
    <property type="protein sequence ID" value="CCO30110.1"/>
    <property type="molecule type" value="Genomic_DNA"/>
</dbReference>
<evidence type="ECO:0000259" key="1">
    <source>
        <dbReference type="PROSITE" id="PS50190"/>
    </source>
</evidence>
<protein>
    <submittedName>
        <fullName evidence="2">Sec7-like domain belongs to guanine nucleotide exchange factors</fullName>
    </submittedName>
</protein>
<dbReference type="InterPro" id="IPR023394">
    <property type="entry name" value="Sec7_C_sf"/>
</dbReference>
<dbReference type="Gene3D" id="1.10.1000.11">
    <property type="entry name" value="Arf Nucleotide-binding Site Opener,domain 2"/>
    <property type="match status" value="1"/>
</dbReference>
<evidence type="ECO:0000313" key="2">
    <source>
        <dbReference type="EMBL" id="CCO30110.1"/>
    </source>
</evidence>
<organism evidence="2 3">
    <name type="scientific">Thanatephorus cucumeris (strain AG1-IB / isolate 7/3/14)</name>
    <name type="common">Lettuce bottom rot fungus</name>
    <name type="synonym">Rhizoctonia solani</name>
    <dbReference type="NCBI Taxonomy" id="1108050"/>
    <lineage>
        <taxon>Eukaryota</taxon>
        <taxon>Fungi</taxon>
        <taxon>Dikarya</taxon>
        <taxon>Basidiomycota</taxon>
        <taxon>Agaricomycotina</taxon>
        <taxon>Agaricomycetes</taxon>
        <taxon>Cantharellales</taxon>
        <taxon>Ceratobasidiaceae</taxon>
        <taxon>Rhizoctonia</taxon>
        <taxon>Rhizoctonia solani AG-1</taxon>
    </lineage>
</organism>
<proteinExistence type="predicted"/>
<dbReference type="Pfam" id="PF01369">
    <property type="entry name" value="Sec7"/>
    <property type="match status" value="1"/>
</dbReference>
<dbReference type="PROSITE" id="PS50190">
    <property type="entry name" value="SEC7"/>
    <property type="match status" value="1"/>
</dbReference>
<dbReference type="AlphaFoldDB" id="M5BUG0"/>
<dbReference type="HOGENOM" id="CLU_145602_0_0_1"/>
<dbReference type="InterPro" id="IPR000904">
    <property type="entry name" value="Sec7_dom"/>
</dbReference>
<reference evidence="2 3" key="1">
    <citation type="journal article" date="2013" name="J. Biotechnol.">
        <title>Establishment and interpretation of the genome sequence of the phytopathogenic fungus Rhizoctonia solani AG1-IB isolate 7/3/14.</title>
        <authorList>
            <person name="Wibberg D.W."/>
            <person name="Jelonek L.J."/>
            <person name="Rupp O.R."/>
            <person name="Hennig M.H."/>
            <person name="Eikmeyer F.E."/>
            <person name="Goesmann A.G."/>
            <person name="Hartmann A.H."/>
            <person name="Borriss R.B."/>
            <person name="Grosch R.G."/>
            <person name="Puehler A.P."/>
            <person name="Schlueter A.S."/>
        </authorList>
    </citation>
    <scope>NUCLEOTIDE SEQUENCE [LARGE SCALE GENOMIC DNA]</scope>
    <source>
        <strain evidence="3">AG1-IB / isolate 7/3/14</strain>
    </source>
</reference>
<dbReference type="Proteomes" id="UP000012065">
    <property type="component" value="Unassembled WGS sequence"/>
</dbReference>
<gene>
    <name evidence="2" type="ORF">BN14_04134</name>
</gene>
<dbReference type="SUPFAM" id="SSF48425">
    <property type="entry name" value="Sec7 domain"/>
    <property type="match status" value="1"/>
</dbReference>
<comment type="caution">
    <text evidence="2">The sequence shown here is derived from an EMBL/GenBank/DDBJ whole genome shotgun (WGS) entry which is preliminary data.</text>
</comment>
<dbReference type="PANTHER" id="PTHR10663:SF373">
    <property type="entry name" value="PH AND SEC7 DOMAIN-CONTAINING PROTEIN C11E3.11C"/>
    <property type="match status" value="1"/>
</dbReference>
<name>M5BUG0_THACB</name>
<dbReference type="InterPro" id="IPR035999">
    <property type="entry name" value="Sec7_dom_sf"/>
</dbReference>
<accession>M5BUG0</accession>
<evidence type="ECO:0000313" key="3">
    <source>
        <dbReference type="Proteomes" id="UP000012065"/>
    </source>
</evidence>
<dbReference type="GO" id="GO:0032012">
    <property type="term" value="P:regulation of ARF protein signal transduction"/>
    <property type="evidence" value="ECO:0007669"/>
    <property type="project" value="InterPro"/>
</dbReference>
<feature type="domain" description="SEC7" evidence="1">
    <location>
        <begin position="20"/>
        <end position="135"/>
    </location>
</feature>
<sequence length="151" mass="17210">MAQYDATTQVQDTRYLFPINTKSSSNASYFSVYATAQQSQVPLDISPESDHGNLTKAFAERAWQEDPSFIGQEELAEWFGSSSNIRQEALAHYIAHFEFGGLKVDEAIRQLCNKLYLKGRTREIDRVLEAFSKHYIAQILVLLGRRQTLCI</sequence>
<dbReference type="PANTHER" id="PTHR10663">
    <property type="entry name" value="GUANYL-NUCLEOTIDE EXCHANGE FACTOR"/>
    <property type="match status" value="1"/>
</dbReference>